<dbReference type="AlphaFoldDB" id="A4U8S8"/>
<dbReference type="InterPro" id="IPR051030">
    <property type="entry name" value="Vitamin_B12-ABC_binding"/>
</dbReference>
<sequence length="304" mass="33537">MVYRIVSLLPSSTEIVCALGLRERLVGVSHECDYPADVVGLPTLTEPKLDPHGTSGDIDLRIREIVQEGLSIYRLRTDALQELQPDVIVTQDQCEVCAVSLSEVENAVRSFLTLDVSVVSLRPGKLSDIWADIRNVAEATGRQKNAEKLIRNLQGCLQKVKEKTRHVRRPRVACLEWLNPLMIAGNWIPELVDIAGGEYGLVDAGAHTPPITWDVLAAYRPEVLVIIPCGFPIPQSQTDLPQLMAHPLWQTLPAVQKNRVYVADGNAYYNRPGPRIAESAEILAEMLHPEACAGMAVPGSYLRV</sequence>
<proteinExistence type="predicted"/>
<feature type="domain" description="Fe/B12 periplasmic-binding" evidence="1">
    <location>
        <begin position="4"/>
        <end position="291"/>
    </location>
</feature>
<dbReference type="Pfam" id="PF01497">
    <property type="entry name" value="Peripla_BP_2"/>
    <property type="match status" value="1"/>
</dbReference>
<dbReference type="Gene3D" id="3.40.50.1980">
    <property type="entry name" value="Nitrogenase molybdenum iron protein domain"/>
    <property type="match status" value="2"/>
</dbReference>
<dbReference type="PANTHER" id="PTHR42860:SF1">
    <property type="entry name" value="VITAMIN B12-BINDING PROTEIN"/>
    <property type="match status" value="1"/>
</dbReference>
<dbReference type="CDD" id="cd01144">
    <property type="entry name" value="BtuF"/>
    <property type="match status" value="1"/>
</dbReference>
<dbReference type="EMBL" id="DQ438988">
    <property type="protein sequence ID" value="ABE03930.1"/>
    <property type="molecule type" value="Genomic_DNA"/>
</dbReference>
<dbReference type="PROSITE" id="PS50983">
    <property type="entry name" value="FE_B12_PBP"/>
    <property type="match status" value="1"/>
</dbReference>
<evidence type="ECO:0000259" key="1">
    <source>
        <dbReference type="PROSITE" id="PS50983"/>
    </source>
</evidence>
<dbReference type="InterPro" id="IPR002491">
    <property type="entry name" value="ABC_transptr_periplasmic_BD"/>
</dbReference>
<dbReference type="SUPFAM" id="SSF53807">
    <property type="entry name" value="Helical backbone' metal receptor"/>
    <property type="match status" value="1"/>
</dbReference>
<accession>A4U8S8</accession>
<name>A4U8S8_9BACT</name>
<reference evidence="2" key="1">
    <citation type="journal article" date="2007" name="Appl. Environ. Microbiol.">
        <title>Widespread occurrence and genomic context of unusually small polyketide synthase genes in microbial consortia associated with marine sponges.</title>
        <authorList>
            <person name="Fieseler L."/>
            <person name="Hentschel U."/>
            <person name="Grozdanov L."/>
            <person name="Schirmer A."/>
            <person name="Wen G."/>
            <person name="Platzer M."/>
            <person name="Hrvatin S."/>
            <person name="Butzke D."/>
            <person name="Zimmermann K."/>
            <person name="Piel J."/>
        </authorList>
    </citation>
    <scope>NUCLEOTIDE SEQUENCE</scope>
</reference>
<organism evidence="2">
    <name type="scientific">Theonella swinhoei bacterial symbiont clone pSW1H8</name>
    <dbReference type="NCBI Taxonomy" id="377638"/>
    <lineage>
        <taxon>Bacteria</taxon>
        <taxon>environmental samples</taxon>
    </lineage>
</organism>
<evidence type="ECO:0000313" key="2">
    <source>
        <dbReference type="EMBL" id="ABE03930.1"/>
    </source>
</evidence>
<dbReference type="PANTHER" id="PTHR42860">
    <property type="entry name" value="VITAMIN B12-BINDING PROTEIN"/>
    <property type="match status" value="1"/>
</dbReference>
<protein>
    <submittedName>
        <fullName evidence="2">Putative ABC transporter substrate binding protein</fullName>
    </submittedName>
</protein>